<dbReference type="Proteomes" id="UP000689195">
    <property type="component" value="Unassembled WGS sequence"/>
</dbReference>
<evidence type="ECO:0000256" key="1">
    <source>
        <dbReference type="ARBA" id="ARBA00022737"/>
    </source>
</evidence>
<dbReference type="OrthoDB" id="291563at2759"/>
<keyword evidence="3" id="KW-1185">Reference proteome</keyword>
<protein>
    <recommendedName>
        <fullName evidence="4">MORN repeat protein</fullName>
    </recommendedName>
</protein>
<sequence>MNQQNIIEFYPNLSEQFQSILLNLYRNETLQQYHSIIQQIKTKFPFPKQMPQFMYPNAQQISEFFLQNYQPIILDLTSLSLKPNVKIKLYKNAVYFGEIHQEMRQGQGVLIKENNQIYEGYFALDKKDGIGFEILKGDTFYHGHYVQGFPHGEGFYKSASHSYIGQWQHGKKSGIGWCIGNKNDYILGTWENGKFYGFGLQIYDSIYFGEVINDQKYGYGEEYFPEGDIYKGQYKNGLPNGKGKYIWKNGNQYQGDFQNGLRWGEGFWEQKTEKGIQFYKGQYVNDKKNGHGHFHYSNGTEYIGEFNEDQRNGFGEIMWPERATYKGQWKQGLMEGEGVYQYQNHKLQGIWKQNQLISKEKVRVSLNQFPLQHKLKDIVEDEEIQSRVAEEPDHEKIGDIFKKITLQSKTSLSVSDTSKFPQLIQVQKQQDINQYGQACSYPTQRTNQTFSIGIQTEINSTKKKLLTELPSIQTKKKHVLLNYSIDNKIKNNKQNLSESVTNTNSPETRESELKNNIIHQSQEKKQRKVKQRLSLLTKIEEKVLKIRIEKQKLSPYKFEKLWSKKVHRDPLLYQVVNQAKSLIYPPIWVPPSLHPQIKRKF</sequence>
<dbReference type="AlphaFoldDB" id="A0A8S1VX18"/>
<evidence type="ECO:0000313" key="2">
    <source>
        <dbReference type="EMBL" id="CAD8180765.1"/>
    </source>
</evidence>
<dbReference type="PANTHER" id="PTHR43215">
    <property type="entry name" value="RADIAL SPOKE HEAD 1 HOMOLOG"/>
    <property type="match status" value="1"/>
</dbReference>
<name>A0A8S1VX18_9CILI</name>
<comment type="caution">
    <text evidence="2">The sequence shown here is derived from an EMBL/GenBank/DDBJ whole genome shotgun (WGS) entry which is preliminary data.</text>
</comment>
<dbReference type="PANTHER" id="PTHR43215:SF14">
    <property type="entry name" value="RADIAL SPOKE HEAD 1 HOMOLOG"/>
    <property type="match status" value="1"/>
</dbReference>
<dbReference type="EMBL" id="CAJJDO010000075">
    <property type="protein sequence ID" value="CAD8180765.1"/>
    <property type="molecule type" value="Genomic_DNA"/>
</dbReference>
<dbReference type="Pfam" id="PF02493">
    <property type="entry name" value="MORN"/>
    <property type="match status" value="8"/>
</dbReference>
<evidence type="ECO:0008006" key="4">
    <source>
        <dbReference type="Google" id="ProtNLM"/>
    </source>
</evidence>
<accession>A0A8S1VX18</accession>
<keyword evidence="1" id="KW-0677">Repeat</keyword>
<reference evidence="2" key="1">
    <citation type="submission" date="2021-01" db="EMBL/GenBank/DDBJ databases">
        <authorList>
            <consortium name="Genoscope - CEA"/>
            <person name="William W."/>
        </authorList>
    </citation>
    <scope>NUCLEOTIDE SEQUENCE</scope>
</reference>
<evidence type="ECO:0000313" key="3">
    <source>
        <dbReference type="Proteomes" id="UP000689195"/>
    </source>
</evidence>
<organism evidence="2 3">
    <name type="scientific">Paramecium pentaurelia</name>
    <dbReference type="NCBI Taxonomy" id="43138"/>
    <lineage>
        <taxon>Eukaryota</taxon>
        <taxon>Sar</taxon>
        <taxon>Alveolata</taxon>
        <taxon>Ciliophora</taxon>
        <taxon>Intramacronucleata</taxon>
        <taxon>Oligohymenophorea</taxon>
        <taxon>Peniculida</taxon>
        <taxon>Parameciidae</taxon>
        <taxon>Paramecium</taxon>
    </lineage>
</organism>
<dbReference type="SMART" id="SM00698">
    <property type="entry name" value="MORN"/>
    <property type="match status" value="10"/>
</dbReference>
<dbReference type="InterPro" id="IPR003409">
    <property type="entry name" value="MORN"/>
</dbReference>
<gene>
    <name evidence="2" type="ORF">PPENT_87.1.T0750019</name>
</gene>
<proteinExistence type="predicted"/>